<feature type="chain" id="PRO_5044843861" evidence="1">
    <location>
        <begin position="20"/>
        <end position="205"/>
    </location>
</feature>
<feature type="signal peptide" evidence="1">
    <location>
        <begin position="1"/>
        <end position="19"/>
    </location>
</feature>
<keyword evidence="1" id="KW-0732">Signal</keyword>
<name>A0ABD3MIV9_9STRA</name>
<evidence type="ECO:0000256" key="1">
    <source>
        <dbReference type="SAM" id="SignalP"/>
    </source>
</evidence>
<sequence length="205" mass="22628">MKAIINFVSLAMAIASVSAQGLRGGPFFVLSDVAITDVDRERREWSGKTAVIADILEEDFQENFQDVIADILEEDFQDDAEVSHDKINKPFWGFMIDFREDSKKTCGANAEAFDSCLKSEGDTFEDAKACVDCFNSAIHALDGTECSSVKEACKAVRQCVGSKTSQKYHPCNYHCSDVVHDLVACSINQMGCDGDEYKNECSVVF</sequence>
<dbReference type="Proteomes" id="UP001530315">
    <property type="component" value="Unassembled WGS sequence"/>
</dbReference>
<keyword evidence="3" id="KW-1185">Reference proteome</keyword>
<evidence type="ECO:0000313" key="2">
    <source>
        <dbReference type="EMBL" id="KAL3763693.1"/>
    </source>
</evidence>
<accession>A0ABD3MIV9</accession>
<proteinExistence type="predicted"/>
<reference evidence="2 3" key="1">
    <citation type="submission" date="2024-10" db="EMBL/GenBank/DDBJ databases">
        <title>Updated reference genomes for cyclostephanoid diatoms.</title>
        <authorList>
            <person name="Roberts W.R."/>
            <person name="Alverson A.J."/>
        </authorList>
    </citation>
    <scope>NUCLEOTIDE SEQUENCE [LARGE SCALE GENOMIC DNA]</scope>
    <source>
        <strain evidence="2 3">AJA276-08</strain>
    </source>
</reference>
<protein>
    <submittedName>
        <fullName evidence="2">Uncharacterized protein</fullName>
    </submittedName>
</protein>
<comment type="caution">
    <text evidence="2">The sequence shown here is derived from an EMBL/GenBank/DDBJ whole genome shotgun (WGS) entry which is preliminary data.</text>
</comment>
<evidence type="ECO:0000313" key="3">
    <source>
        <dbReference type="Proteomes" id="UP001530315"/>
    </source>
</evidence>
<organism evidence="2 3">
    <name type="scientific">Stephanodiscus triporus</name>
    <dbReference type="NCBI Taxonomy" id="2934178"/>
    <lineage>
        <taxon>Eukaryota</taxon>
        <taxon>Sar</taxon>
        <taxon>Stramenopiles</taxon>
        <taxon>Ochrophyta</taxon>
        <taxon>Bacillariophyta</taxon>
        <taxon>Coscinodiscophyceae</taxon>
        <taxon>Thalassiosirophycidae</taxon>
        <taxon>Stephanodiscales</taxon>
        <taxon>Stephanodiscaceae</taxon>
        <taxon>Stephanodiscus</taxon>
    </lineage>
</organism>
<dbReference type="AlphaFoldDB" id="A0ABD3MIV9"/>
<dbReference type="EMBL" id="JALLAZ020001795">
    <property type="protein sequence ID" value="KAL3763693.1"/>
    <property type="molecule type" value="Genomic_DNA"/>
</dbReference>
<gene>
    <name evidence="2" type="ORF">ACHAW5_004845</name>
</gene>